<comment type="similarity">
    <text evidence="2 6">Belongs to the glycosyl hydrolase 30 family.</text>
</comment>
<comment type="catalytic activity">
    <reaction evidence="1">
        <text>a beta-D-glucosyl-(1&lt;-&gt;1')-N-acylsphing-4-enine + H2O = an N-acylsphing-4-enine + D-glucose</text>
        <dbReference type="Rhea" id="RHEA:13269"/>
        <dbReference type="ChEBI" id="CHEBI:4167"/>
        <dbReference type="ChEBI" id="CHEBI:15377"/>
        <dbReference type="ChEBI" id="CHEBI:22801"/>
        <dbReference type="ChEBI" id="CHEBI:52639"/>
        <dbReference type="EC" id="3.2.1.45"/>
    </reaction>
    <physiologicalReaction direction="left-to-right" evidence="1">
        <dbReference type="Rhea" id="RHEA:13270"/>
    </physiologicalReaction>
</comment>
<dbReference type="PRINTS" id="PR00843">
    <property type="entry name" value="GLHYDRLASE30"/>
</dbReference>
<dbReference type="OrthoDB" id="2160638at2759"/>
<accession>E2A6N8</accession>
<keyword evidence="6" id="KW-0746">Sphingolipid metabolism</keyword>
<evidence type="ECO:0000256" key="5">
    <source>
        <dbReference type="ARBA" id="ARBA00022801"/>
    </source>
</evidence>
<evidence type="ECO:0000256" key="4">
    <source>
        <dbReference type="ARBA" id="ARBA00022729"/>
    </source>
</evidence>
<keyword evidence="6" id="KW-0326">Glycosidase</keyword>
<sequence length="205" mass="24016">KITVNQTDMYQKIFGFGGAMTDSAAINILNLTHNTSDNLLESYFGPHGINYNFIRMPMGGTDFSTRPYTYAMTENDISLSDFNLQPEDYNYKIPLTKRAQELKENEIKLLTVPWTASPWMKTKYSWTNNAKLRPEYRQLWANYFVKYFEAYRNAGLEFWGVSSQNEPVNYIYAVNASRMTWTAEEERDWIIEYLSPTLVTSMHRI</sequence>
<dbReference type="Gene3D" id="3.20.20.80">
    <property type="entry name" value="Glycosidases"/>
    <property type="match status" value="1"/>
</dbReference>
<dbReference type="Proteomes" id="UP000000311">
    <property type="component" value="Unassembled WGS sequence"/>
</dbReference>
<evidence type="ECO:0000256" key="3">
    <source>
        <dbReference type="ARBA" id="ARBA00012658"/>
    </source>
</evidence>
<dbReference type="GO" id="GO:0006680">
    <property type="term" value="P:glucosylceramide catabolic process"/>
    <property type="evidence" value="ECO:0007669"/>
    <property type="project" value="TreeGrafter"/>
</dbReference>
<keyword evidence="9" id="KW-1185">Reference proteome</keyword>
<dbReference type="EMBL" id="GL437176">
    <property type="protein sequence ID" value="EFN70901.1"/>
    <property type="molecule type" value="Genomic_DNA"/>
</dbReference>
<evidence type="ECO:0000256" key="2">
    <source>
        <dbReference type="ARBA" id="ARBA00005382"/>
    </source>
</evidence>
<evidence type="ECO:0000256" key="1">
    <source>
        <dbReference type="ARBA" id="ARBA00001013"/>
    </source>
</evidence>
<evidence type="ECO:0000313" key="9">
    <source>
        <dbReference type="Proteomes" id="UP000000311"/>
    </source>
</evidence>
<dbReference type="PANTHER" id="PTHR11069">
    <property type="entry name" value="GLUCOSYLCERAMIDASE"/>
    <property type="match status" value="1"/>
</dbReference>
<dbReference type="OMA" id="VHTTILA"/>
<dbReference type="STRING" id="104421.E2A6N8"/>
<evidence type="ECO:0000259" key="7">
    <source>
        <dbReference type="Pfam" id="PF02055"/>
    </source>
</evidence>
<gene>
    <name evidence="8" type="ORF">EAG_12926</name>
</gene>
<dbReference type="InParanoid" id="E2A6N8"/>
<keyword evidence="6" id="KW-0443">Lipid metabolism</keyword>
<reference evidence="8 9" key="1">
    <citation type="journal article" date="2010" name="Science">
        <title>Genomic comparison of the ants Camponotus floridanus and Harpegnathos saltator.</title>
        <authorList>
            <person name="Bonasio R."/>
            <person name="Zhang G."/>
            <person name="Ye C."/>
            <person name="Mutti N.S."/>
            <person name="Fang X."/>
            <person name="Qin N."/>
            <person name="Donahue G."/>
            <person name="Yang P."/>
            <person name="Li Q."/>
            <person name="Li C."/>
            <person name="Zhang P."/>
            <person name="Huang Z."/>
            <person name="Berger S.L."/>
            <person name="Reinberg D."/>
            <person name="Wang J."/>
            <person name="Liebig J."/>
        </authorList>
    </citation>
    <scope>NUCLEOTIDE SEQUENCE [LARGE SCALE GENOMIC DNA]</scope>
    <source>
        <strain evidence="9">C129</strain>
    </source>
</reference>
<dbReference type="PANTHER" id="PTHR11069:SF23">
    <property type="entry name" value="LYSOSOMAL ACID GLUCOSYLCERAMIDASE"/>
    <property type="match status" value="1"/>
</dbReference>
<dbReference type="AlphaFoldDB" id="E2A6N8"/>
<feature type="domain" description="Glycosyl hydrolase family 30 TIM-barrel" evidence="7">
    <location>
        <begin position="14"/>
        <end position="203"/>
    </location>
</feature>
<organism evidence="9">
    <name type="scientific">Camponotus floridanus</name>
    <name type="common">Florida carpenter ant</name>
    <dbReference type="NCBI Taxonomy" id="104421"/>
    <lineage>
        <taxon>Eukaryota</taxon>
        <taxon>Metazoa</taxon>
        <taxon>Ecdysozoa</taxon>
        <taxon>Arthropoda</taxon>
        <taxon>Hexapoda</taxon>
        <taxon>Insecta</taxon>
        <taxon>Pterygota</taxon>
        <taxon>Neoptera</taxon>
        <taxon>Endopterygota</taxon>
        <taxon>Hymenoptera</taxon>
        <taxon>Apocrita</taxon>
        <taxon>Aculeata</taxon>
        <taxon>Formicoidea</taxon>
        <taxon>Formicidae</taxon>
        <taxon>Formicinae</taxon>
        <taxon>Camponotus</taxon>
    </lineage>
</organism>
<dbReference type="InterPro" id="IPR001139">
    <property type="entry name" value="Glyco_hydro_30"/>
</dbReference>
<keyword evidence="5 6" id="KW-0378">Hydrolase</keyword>
<evidence type="ECO:0000313" key="8">
    <source>
        <dbReference type="EMBL" id="EFN70901.1"/>
    </source>
</evidence>
<dbReference type="GO" id="GO:0004348">
    <property type="term" value="F:glucosylceramidase activity"/>
    <property type="evidence" value="ECO:0007669"/>
    <property type="project" value="UniProtKB-EC"/>
</dbReference>
<dbReference type="GO" id="GO:0016020">
    <property type="term" value="C:membrane"/>
    <property type="evidence" value="ECO:0007669"/>
    <property type="project" value="GOC"/>
</dbReference>
<dbReference type="EC" id="3.2.1.45" evidence="3 6"/>
<dbReference type="Pfam" id="PF02055">
    <property type="entry name" value="Glyco_hydro_30"/>
    <property type="match status" value="1"/>
</dbReference>
<feature type="non-terminal residue" evidence="8">
    <location>
        <position position="1"/>
    </location>
</feature>
<keyword evidence="4" id="KW-0732">Signal</keyword>
<dbReference type="InterPro" id="IPR017853">
    <property type="entry name" value="GH"/>
</dbReference>
<dbReference type="InterPro" id="IPR033453">
    <property type="entry name" value="Glyco_hydro_30_TIM-barrel"/>
</dbReference>
<name>E2A6N8_CAMFO</name>
<proteinExistence type="inferred from homology"/>
<dbReference type="SUPFAM" id="SSF51445">
    <property type="entry name" value="(Trans)glycosidases"/>
    <property type="match status" value="1"/>
</dbReference>
<evidence type="ECO:0000256" key="6">
    <source>
        <dbReference type="RuleBase" id="RU361188"/>
    </source>
</evidence>
<protein>
    <recommendedName>
        <fullName evidence="3 6">Glucosylceramidase</fullName>
        <ecNumber evidence="3 6">3.2.1.45</ecNumber>
    </recommendedName>
</protein>